<dbReference type="InterPro" id="IPR023058">
    <property type="entry name" value="PPIase_PpiC_CS"/>
</dbReference>
<keyword evidence="5 12" id="KW-1133">Transmembrane helix</keyword>
<dbReference type="Pfam" id="PF13623">
    <property type="entry name" value="SurA_N_2"/>
    <property type="match status" value="1"/>
</dbReference>
<organism evidence="14 15">
    <name type="scientific">Microbacter margulisiae</name>
    <dbReference type="NCBI Taxonomy" id="1350067"/>
    <lineage>
        <taxon>Bacteria</taxon>
        <taxon>Pseudomonadati</taxon>
        <taxon>Bacteroidota</taxon>
        <taxon>Bacteroidia</taxon>
        <taxon>Bacteroidales</taxon>
        <taxon>Porphyromonadaceae</taxon>
        <taxon>Microbacter</taxon>
    </lineage>
</organism>
<evidence type="ECO:0000256" key="8">
    <source>
        <dbReference type="ARBA" id="ARBA00038408"/>
    </source>
</evidence>
<proteinExistence type="inferred from homology"/>
<evidence type="ECO:0000256" key="2">
    <source>
        <dbReference type="ARBA" id="ARBA00022475"/>
    </source>
</evidence>
<dbReference type="Gene3D" id="3.10.50.40">
    <property type="match status" value="1"/>
</dbReference>
<keyword evidence="11" id="KW-0697">Rotamase</keyword>
<reference evidence="14 15" key="1">
    <citation type="submission" date="2020-08" db="EMBL/GenBank/DDBJ databases">
        <title>Genomic Encyclopedia of Type Strains, Phase IV (KMG-IV): sequencing the most valuable type-strain genomes for metagenomic binning, comparative biology and taxonomic classification.</title>
        <authorList>
            <person name="Goeker M."/>
        </authorList>
    </citation>
    <scope>NUCLEOTIDE SEQUENCE [LARGE SCALE GENOMIC DNA]</scope>
    <source>
        <strain evidence="14 15">DSM 27471</strain>
    </source>
</reference>
<comment type="similarity">
    <text evidence="8">Belongs to the PpiD chaperone family.</text>
</comment>
<dbReference type="GO" id="GO:0005886">
    <property type="term" value="C:plasma membrane"/>
    <property type="evidence" value="ECO:0007669"/>
    <property type="project" value="UniProtKB-SubCell"/>
</dbReference>
<sequence>MATLERIRRKGVFLVVTVGLAMFAFIIGDFLNSSQSFFGQEKMKVAVIDGKTIKYQQFLDDIDQLTDVYKIETGQTGSDEMNAQIRAQVWSNYLNSTLIGNQASELGLTVPKAEMNDLTIGDHISPLITGRRVFTDPQTGTFSKQALLNFLTGLSQAAQKNDPQQADQVKQFEQYWNFWVKMVKDNALQQKYVTLLSKTITSNALDAKYAFDRNEISANMTYVMQPYYTIPDASVTVSNSEIKDLYEQQKDRYRQDASNDFKYILIPIKPSQADYNAVAQKINGLKAGLASATDVSTIINDNSDSKYVDVPLSKDEIPPFLQDFAMNGKTGDIFGPTLENDTYVMAKIVEAKTMMPDSVNIRHIFVVAQTDTATTLLADSIQKAIKGGADFGALAKKYSRIQQTAANGGEIGWVREPNLLQMGFNLPLANKIFKSGINNIIVDKEPQGIQLIQVTAQKNVVPKVKLGVITMRVVSSDPTREQYYNQAKQFAAAVTSISNFDATAKAQNLVVHPANQVDPNAPQIGMIKNSRSIIRWVNDNKVGSVSDVLECGAENDQLVVAAIVAKHKKGYRSLEAVTPELKAQLITDKKAQLMMKNISATMATAQTLPALAASLKLKVDTANDVNFYSNGAGSLTNEPLIVGAATASQPNKLSMPLQGKMGVYVLNVSGIQKKQDAFSVQNEEQSLDERQAYMLPYLMFQVLKEKATITDNRQKFF</sequence>
<evidence type="ECO:0000256" key="6">
    <source>
        <dbReference type="ARBA" id="ARBA00023136"/>
    </source>
</evidence>
<dbReference type="PANTHER" id="PTHR47529:SF1">
    <property type="entry name" value="PERIPLASMIC CHAPERONE PPID"/>
    <property type="match status" value="1"/>
</dbReference>
<evidence type="ECO:0000256" key="5">
    <source>
        <dbReference type="ARBA" id="ARBA00022989"/>
    </source>
</evidence>
<dbReference type="InterPro" id="IPR046357">
    <property type="entry name" value="PPIase_dom_sf"/>
</dbReference>
<evidence type="ECO:0000256" key="11">
    <source>
        <dbReference type="PROSITE-ProRule" id="PRU00278"/>
    </source>
</evidence>
<dbReference type="Pfam" id="PF13616">
    <property type="entry name" value="Rotamase_3"/>
    <property type="match status" value="1"/>
</dbReference>
<keyword evidence="2" id="KW-1003">Cell membrane</keyword>
<dbReference type="SUPFAM" id="SSF54534">
    <property type="entry name" value="FKBP-like"/>
    <property type="match status" value="1"/>
</dbReference>
<evidence type="ECO:0000256" key="9">
    <source>
        <dbReference type="ARBA" id="ARBA00040743"/>
    </source>
</evidence>
<dbReference type="RefSeq" id="WP_183414183.1">
    <property type="nucleotide sequence ID" value="NZ_JACHYB010000002.1"/>
</dbReference>
<comment type="subcellular location">
    <subcellularLocation>
        <location evidence="1">Cell inner membrane</location>
        <topology evidence="1">Single-pass type II membrane protein</topology>
        <orientation evidence="1">Periplasmic side</orientation>
    </subcellularLocation>
</comment>
<dbReference type="AlphaFoldDB" id="A0A7W5DTS7"/>
<evidence type="ECO:0000256" key="10">
    <source>
        <dbReference type="ARBA" id="ARBA00042775"/>
    </source>
</evidence>
<name>A0A7W5DTS7_9PORP</name>
<keyword evidence="15" id="KW-1185">Reference proteome</keyword>
<evidence type="ECO:0000313" key="14">
    <source>
        <dbReference type="EMBL" id="MBB3188439.1"/>
    </source>
</evidence>
<keyword evidence="3" id="KW-0997">Cell inner membrane</keyword>
<dbReference type="PROSITE" id="PS50198">
    <property type="entry name" value="PPIC_PPIASE_2"/>
    <property type="match status" value="1"/>
</dbReference>
<dbReference type="InterPro" id="IPR027304">
    <property type="entry name" value="Trigger_fact/SurA_dom_sf"/>
</dbReference>
<dbReference type="Proteomes" id="UP000544222">
    <property type="component" value="Unassembled WGS sequence"/>
</dbReference>
<keyword evidence="4 12" id="KW-0812">Transmembrane</keyword>
<evidence type="ECO:0000313" key="15">
    <source>
        <dbReference type="Proteomes" id="UP000544222"/>
    </source>
</evidence>
<comment type="caution">
    <text evidence="14">The sequence shown here is derived from an EMBL/GenBank/DDBJ whole genome shotgun (WGS) entry which is preliminary data.</text>
</comment>
<dbReference type="PANTHER" id="PTHR47529">
    <property type="entry name" value="PEPTIDYL-PROLYL CIS-TRANS ISOMERASE D"/>
    <property type="match status" value="1"/>
</dbReference>
<accession>A0A7W5DTS7</accession>
<feature type="transmembrane region" description="Helical" evidence="12">
    <location>
        <begin position="12"/>
        <end position="31"/>
    </location>
</feature>
<evidence type="ECO:0000256" key="3">
    <source>
        <dbReference type="ARBA" id="ARBA00022519"/>
    </source>
</evidence>
<evidence type="ECO:0000256" key="1">
    <source>
        <dbReference type="ARBA" id="ARBA00004382"/>
    </source>
</evidence>
<keyword evidence="7" id="KW-0143">Chaperone</keyword>
<keyword evidence="11 14" id="KW-0413">Isomerase</keyword>
<dbReference type="PROSITE" id="PS01096">
    <property type="entry name" value="PPIC_PPIASE_1"/>
    <property type="match status" value="1"/>
</dbReference>
<keyword evidence="6 12" id="KW-0472">Membrane</keyword>
<dbReference type="InterPro" id="IPR052029">
    <property type="entry name" value="PpiD_chaperone"/>
</dbReference>
<evidence type="ECO:0000259" key="13">
    <source>
        <dbReference type="PROSITE" id="PS50198"/>
    </source>
</evidence>
<gene>
    <name evidence="14" type="ORF">FHX64_002637</name>
</gene>
<evidence type="ECO:0000256" key="7">
    <source>
        <dbReference type="ARBA" id="ARBA00023186"/>
    </source>
</evidence>
<dbReference type="EMBL" id="JACHYB010000002">
    <property type="protein sequence ID" value="MBB3188439.1"/>
    <property type="molecule type" value="Genomic_DNA"/>
</dbReference>
<dbReference type="SUPFAM" id="SSF109998">
    <property type="entry name" value="Triger factor/SurA peptide-binding domain-like"/>
    <property type="match status" value="1"/>
</dbReference>
<evidence type="ECO:0000256" key="4">
    <source>
        <dbReference type="ARBA" id="ARBA00022692"/>
    </source>
</evidence>
<dbReference type="GO" id="GO:0003755">
    <property type="term" value="F:peptidyl-prolyl cis-trans isomerase activity"/>
    <property type="evidence" value="ECO:0007669"/>
    <property type="project" value="UniProtKB-KW"/>
</dbReference>
<protein>
    <recommendedName>
        <fullName evidence="9">Periplasmic chaperone PpiD</fullName>
    </recommendedName>
    <alternativeName>
        <fullName evidence="10">Periplasmic folding chaperone</fullName>
    </alternativeName>
</protein>
<feature type="domain" description="PpiC" evidence="13">
    <location>
        <begin position="356"/>
        <end position="424"/>
    </location>
</feature>
<evidence type="ECO:0000256" key="12">
    <source>
        <dbReference type="SAM" id="Phobius"/>
    </source>
</evidence>
<dbReference type="InterPro" id="IPR000297">
    <property type="entry name" value="PPIase_PpiC"/>
</dbReference>